<dbReference type="HAMAP" id="MF_02066">
    <property type="entry name" value="CpoB"/>
    <property type="match status" value="1"/>
</dbReference>
<reference evidence="5 6" key="1">
    <citation type="submission" date="2016-06" db="EMBL/GenBank/DDBJ databases">
        <authorList>
            <person name="Kjaerup R.B."/>
            <person name="Dalgaard T.S."/>
            <person name="Juul-Madsen H.R."/>
        </authorList>
    </citation>
    <scope>NUCLEOTIDE SEQUENCE [LARGE SCALE GENOMIC DNA]</scope>
    <source>
        <strain evidence="5 6">CECT 8886</strain>
    </source>
</reference>
<name>A0A1A8TN49_9GAMM</name>
<dbReference type="InterPro" id="IPR011990">
    <property type="entry name" value="TPR-like_helical_dom_sf"/>
</dbReference>
<feature type="signal peptide" evidence="1">
    <location>
        <begin position="1"/>
        <end position="24"/>
    </location>
</feature>
<keyword evidence="1" id="KW-0132">Cell division</keyword>
<evidence type="ECO:0000259" key="4">
    <source>
        <dbReference type="Pfam" id="PF16331"/>
    </source>
</evidence>
<keyword evidence="2" id="KW-0802">TPR repeat</keyword>
<feature type="compositionally biased region" description="Low complexity" evidence="3">
    <location>
        <begin position="96"/>
        <end position="126"/>
    </location>
</feature>
<dbReference type="InterPro" id="IPR014162">
    <property type="entry name" value="CpoB_C"/>
</dbReference>
<feature type="chain" id="PRO_5009986641" description="Cell division coordinator CpoB" evidence="1">
    <location>
        <begin position="25"/>
        <end position="285"/>
    </location>
</feature>
<comment type="similarity">
    <text evidence="1">Belongs to the CpoB family.</text>
</comment>
<dbReference type="OrthoDB" id="9768142at2"/>
<feature type="region of interest" description="Disordered" evidence="3">
    <location>
        <begin position="96"/>
        <end position="143"/>
    </location>
</feature>
<dbReference type="Pfam" id="PF13174">
    <property type="entry name" value="TPR_6"/>
    <property type="match status" value="2"/>
</dbReference>
<dbReference type="GO" id="GO:0043093">
    <property type="term" value="P:FtsZ-dependent cytokinesis"/>
    <property type="evidence" value="ECO:0007669"/>
    <property type="project" value="UniProtKB-UniRule"/>
</dbReference>
<organism evidence="5 6">
    <name type="scientific">Marinomonas spartinae</name>
    <dbReference type="NCBI Taxonomy" id="1792290"/>
    <lineage>
        <taxon>Bacteria</taxon>
        <taxon>Pseudomonadati</taxon>
        <taxon>Pseudomonadota</taxon>
        <taxon>Gammaproteobacteria</taxon>
        <taxon>Oceanospirillales</taxon>
        <taxon>Oceanospirillaceae</taxon>
        <taxon>Marinomonas</taxon>
    </lineage>
</organism>
<dbReference type="InterPro" id="IPR034706">
    <property type="entry name" value="CpoB"/>
</dbReference>
<dbReference type="EMBL" id="FLOB01000007">
    <property type="protein sequence ID" value="SBS34057.1"/>
    <property type="molecule type" value="Genomic_DNA"/>
</dbReference>
<dbReference type="SUPFAM" id="SSF48452">
    <property type="entry name" value="TPR-like"/>
    <property type="match status" value="1"/>
</dbReference>
<feature type="domain" description="YbgF trimerisation" evidence="4">
    <location>
        <begin position="34"/>
        <end position="88"/>
    </location>
</feature>
<keyword evidence="1" id="KW-0732">Signal</keyword>
<dbReference type="SMART" id="SM00028">
    <property type="entry name" value="TPR"/>
    <property type="match status" value="2"/>
</dbReference>
<dbReference type="Proteomes" id="UP000092544">
    <property type="component" value="Unassembled WGS sequence"/>
</dbReference>
<gene>
    <name evidence="5" type="primary">bamD_2</name>
    <name evidence="1" type="synonym">cpoB</name>
    <name evidence="5" type="ORF">MSP8886_02944</name>
</gene>
<dbReference type="AlphaFoldDB" id="A0A1A8TN49"/>
<sequence length="285" mass="31159" precursor="true">MIVNSFTFRSFAVVLLLAAPLAMAEGQNQTNLSVSAATQLLTQLDQLQSQVRTLTGKLEDQQHQIDQMKSQQRDRYVDLDQRVSMLMAKLAQQQAPAAPAATPGSVPTAAPSAMPAATPSNAPSTSKTDNEPTNISDMGAQANGASASDVKLAPIALKPVTPEARQAYNNAYQLIRERQFETAEVSFTEFVKDFPDNQLTGNGHYWLGELKLVLGKPKEAINQFNIVIKKFPGHNKVPDALYKLGIVNDQLGNTDKSKSYLQEVIRRFPDSKAAKLSKSYLTKLN</sequence>
<dbReference type="GO" id="GO:0070206">
    <property type="term" value="P:protein trimerization"/>
    <property type="evidence" value="ECO:0007669"/>
    <property type="project" value="InterPro"/>
</dbReference>
<evidence type="ECO:0000256" key="3">
    <source>
        <dbReference type="SAM" id="MobiDB-lite"/>
    </source>
</evidence>
<proteinExistence type="inferred from homology"/>
<keyword evidence="1" id="KW-0131">Cell cycle</keyword>
<dbReference type="InterPro" id="IPR019734">
    <property type="entry name" value="TPR_rpt"/>
</dbReference>
<dbReference type="PROSITE" id="PS50005">
    <property type="entry name" value="TPR"/>
    <property type="match status" value="1"/>
</dbReference>
<dbReference type="Pfam" id="PF16331">
    <property type="entry name" value="TolA_bind_tri"/>
    <property type="match status" value="1"/>
</dbReference>
<accession>A0A1A8TN49</accession>
<evidence type="ECO:0000256" key="2">
    <source>
        <dbReference type="PROSITE-ProRule" id="PRU00339"/>
    </source>
</evidence>
<dbReference type="InterPro" id="IPR032519">
    <property type="entry name" value="YbgF_tri"/>
</dbReference>
<dbReference type="Gene3D" id="1.20.5.110">
    <property type="match status" value="1"/>
</dbReference>
<keyword evidence="6" id="KW-1185">Reference proteome</keyword>
<feature type="coiled-coil region" evidence="1">
    <location>
        <begin position="37"/>
        <end position="71"/>
    </location>
</feature>
<keyword evidence="1" id="KW-0175">Coiled coil</keyword>
<dbReference type="Gene3D" id="1.25.40.10">
    <property type="entry name" value="Tetratricopeptide repeat domain"/>
    <property type="match status" value="1"/>
</dbReference>
<dbReference type="GO" id="GO:0030288">
    <property type="term" value="C:outer membrane-bounded periplasmic space"/>
    <property type="evidence" value="ECO:0007669"/>
    <property type="project" value="UniProtKB-UniRule"/>
</dbReference>
<comment type="function">
    <text evidence="1">Mediates coordination of peptidoglycan synthesis and outer membrane constriction during cell division.</text>
</comment>
<evidence type="ECO:0000313" key="5">
    <source>
        <dbReference type="EMBL" id="SBS34057.1"/>
    </source>
</evidence>
<evidence type="ECO:0000256" key="1">
    <source>
        <dbReference type="HAMAP-Rule" id="MF_02066"/>
    </source>
</evidence>
<feature type="repeat" description="TPR" evidence="2">
    <location>
        <begin position="238"/>
        <end position="271"/>
    </location>
</feature>
<comment type="subcellular location">
    <subcellularLocation>
        <location evidence="1">Periplasm</location>
    </subcellularLocation>
</comment>
<dbReference type="STRING" id="1792290.MSP8886_02944"/>
<dbReference type="NCBIfam" id="TIGR02795">
    <property type="entry name" value="tol_pal_ybgF"/>
    <property type="match status" value="1"/>
</dbReference>
<evidence type="ECO:0000313" key="6">
    <source>
        <dbReference type="Proteomes" id="UP000092544"/>
    </source>
</evidence>
<protein>
    <recommendedName>
        <fullName evidence="1">Cell division coordinator CpoB</fullName>
    </recommendedName>
</protein>
<keyword evidence="1" id="KW-0574">Periplasm</keyword>